<gene>
    <name evidence="11" type="primary">recN</name>
    <name evidence="11" type="ORF">H8L67_06000</name>
</gene>
<dbReference type="Gene3D" id="3.40.50.300">
    <property type="entry name" value="P-loop containing nucleotide triphosphate hydrolases"/>
    <property type="match status" value="2"/>
</dbReference>
<evidence type="ECO:0000256" key="2">
    <source>
        <dbReference type="ARBA" id="ARBA00009441"/>
    </source>
</evidence>
<dbReference type="RefSeq" id="WP_220378960.1">
    <property type="nucleotide sequence ID" value="NZ_CP080544.1"/>
</dbReference>
<dbReference type="SUPFAM" id="SSF52540">
    <property type="entry name" value="P-loop containing nucleoside triphosphate hydrolases"/>
    <property type="match status" value="1"/>
</dbReference>
<evidence type="ECO:0000259" key="10">
    <source>
        <dbReference type="Pfam" id="PF02463"/>
    </source>
</evidence>
<keyword evidence="7 9" id="KW-0234">DNA repair</keyword>
<dbReference type="InterPro" id="IPR004604">
    <property type="entry name" value="DNA_recomb/repair_RecN"/>
</dbReference>
<evidence type="ECO:0000256" key="5">
    <source>
        <dbReference type="ARBA" id="ARBA00022763"/>
    </source>
</evidence>
<evidence type="ECO:0000256" key="6">
    <source>
        <dbReference type="ARBA" id="ARBA00022840"/>
    </source>
</evidence>
<dbReference type="CDD" id="cd03241">
    <property type="entry name" value="ABC_RecN"/>
    <property type="match status" value="2"/>
</dbReference>
<feature type="domain" description="RecF/RecN/SMC N-terminal" evidence="10">
    <location>
        <begin position="2"/>
        <end position="509"/>
    </location>
</feature>
<proteinExistence type="inferred from homology"/>
<reference evidence="11 12" key="1">
    <citation type="submission" date="2021-08" db="EMBL/GenBank/DDBJ databases">
        <title>Lysobacter sp. strain CJ11 Genome sequencing and assembly.</title>
        <authorList>
            <person name="Kim I."/>
        </authorList>
    </citation>
    <scope>NUCLEOTIDE SEQUENCE [LARGE SCALE GENOMIC DNA]</scope>
    <source>
        <strain evidence="11 12">CJ11</strain>
    </source>
</reference>
<comment type="function">
    <text evidence="1 9">May be involved in recombinational repair of damaged DNA.</text>
</comment>
<dbReference type="InterPro" id="IPR027417">
    <property type="entry name" value="P-loop_NTPase"/>
</dbReference>
<dbReference type="Pfam" id="PF02463">
    <property type="entry name" value="SMC_N"/>
    <property type="match status" value="1"/>
</dbReference>
<name>A0ABX8WMZ1_9GAMM</name>
<dbReference type="Proteomes" id="UP000824755">
    <property type="component" value="Chromosome"/>
</dbReference>
<evidence type="ECO:0000256" key="3">
    <source>
        <dbReference type="ARBA" id="ARBA00021315"/>
    </source>
</evidence>
<keyword evidence="6" id="KW-0067">ATP-binding</keyword>
<dbReference type="PANTHER" id="PTHR11059:SF0">
    <property type="entry name" value="DNA REPAIR PROTEIN RECN"/>
    <property type="match status" value="1"/>
</dbReference>
<keyword evidence="12" id="KW-1185">Reference proteome</keyword>
<evidence type="ECO:0000313" key="12">
    <source>
        <dbReference type="Proteomes" id="UP000824755"/>
    </source>
</evidence>
<dbReference type="EMBL" id="CP080544">
    <property type="protein sequence ID" value="QYR52173.1"/>
    <property type="molecule type" value="Genomic_DNA"/>
</dbReference>
<comment type="similarity">
    <text evidence="2 9">Belongs to the RecN family.</text>
</comment>
<evidence type="ECO:0000256" key="8">
    <source>
        <dbReference type="ARBA" id="ARBA00033408"/>
    </source>
</evidence>
<organism evidence="11 12">
    <name type="scientific">Lysobacter soyae</name>
    <dbReference type="NCBI Taxonomy" id="2764185"/>
    <lineage>
        <taxon>Bacteria</taxon>
        <taxon>Pseudomonadati</taxon>
        <taxon>Pseudomonadota</taxon>
        <taxon>Gammaproteobacteria</taxon>
        <taxon>Lysobacterales</taxon>
        <taxon>Lysobacteraceae</taxon>
        <taxon>Lysobacter</taxon>
    </lineage>
</organism>
<sequence>MLTSLSIRDFAVISTSELEFAEGMTVISGETGAGKSLLVDALGFLSGVRADAGMVRHGADRAELSATFSLSDSPAAASWLKANAMDEGDECLLRRVLRADGGSKAWINGRAATLGQLGEIARLLVEIHGQHAQQRLLSKPDQLVLLDDLGQHELQLNAVSTHALAWRAARKSLDALTERGDVEFRKQALSEALEALDDAVIDPLAQEALMSRHKRMSHGSELIDTCGHVAAGLEGDESRAGVVSTLNGLIADLRRAAPFEPKLNDVAALLDSAVIHAEEAAHALAVVRDDVEVDPDAIAQAEAALVRLHDLARKHRTRVELLHETRAELALELDSLANAEATQRALETALEEHQAAWATAAAALGKARVKTAKGLASAVTALMGTLGMEGGSFDVLVEPASSTQPDPVGTERVEFLVSANPGQPPRALRKVASGGELSRIALAIQVAAMRGDIAPTLVFDEVDSGIGGAVADVVGALLRKLSSRCQVMCVTHLPQVAAHGTHHYRVDKSKAEGLTQSALEVLDEEARVEELARMLGGSKRTAAVHAAAMALRREAMNA</sequence>
<evidence type="ECO:0000313" key="11">
    <source>
        <dbReference type="EMBL" id="QYR52173.1"/>
    </source>
</evidence>
<dbReference type="NCBIfam" id="NF008121">
    <property type="entry name" value="PRK10869.1"/>
    <property type="match status" value="1"/>
</dbReference>
<protein>
    <recommendedName>
        <fullName evidence="3 9">DNA repair protein RecN</fullName>
    </recommendedName>
    <alternativeName>
        <fullName evidence="8 9">Recombination protein N</fullName>
    </alternativeName>
</protein>
<dbReference type="InterPro" id="IPR003395">
    <property type="entry name" value="RecF/RecN/SMC_N"/>
</dbReference>
<accession>A0ABX8WMZ1</accession>
<evidence type="ECO:0000256" key="7">
    <source>
        <dbReference type="ARBA" id="ARBA00023204"/>
    </source>
</evidence>
<dbReference type="NCBIfam" id="TIGR00634">
    <property type="entry name" value="recN"/>
    <property type="match status" value="1"/>
</dbReference>
<dbReference type="PIRSF" id="PIRSF003128">
    <property type="entry name" value="RecN"/>
    <property type="match status" value="1"/>
</dbReference>
<evidence type="ECO:0000256" key="1">
    <source>
        <dbReference type="ARBA" id="ARBA00003618"/>
    </source>
</evidence>
<keyword evidence="4" id="KW-0547">Nucleotide-binding</keyword>
<keyword evidence="5 9" id="KW-0227">DNA damage</keyword>
<evidence type="ECO:0000256" key="9">
    <source>
        <dbReference type="PIRNR" id="PIRNR003128"/>
    </source>
</evidence>
<dbReference type="PANTHER" id="PTHR11059">
    <property type="entry name" value="DNA REPAIR PROTEIN RECN"/>
    <property type="match status" value="1"/>
</dbReference>
<evidence type="ECO:0000256" key="4">
    <source>
        <dbReference type="ARBA" id="ARBA00022741"/>
    </source>
</evidence>